<gene>
    <name evidence="1" type="ORF">CCMP2556_LOCUS10768</name>
</gene>
<accession>A0ABP0JD58</accession>
<keyword evidence="2" id="KW-1185">Reference proteome</keyword>
<proteinExistence type="predicted"/>
<evidence type="ECO:0000313" key="1">
    <source>
        <dbReference type="EMBL" id="CAK9012231.1"/>
    </source>
</evidence>
<organism evidence="1 2">
    <name type="scientific">Durusdinium trenchii</name>
    <dbReference type="NCBI Taxonomy" id="1381693"/>
    <lineage>
        <taxon>Eukaryota</taxon>
        <taxon>Sar</taxon>
        <taxon>Alveolata</taxon>
        <taxon>Dinophyceae</taxon>
        <taxon>Suessiales</taxon>
        <taxon>Symbiodiniaceae</taxon>
        <taxon>Durusdinium</taxon>
    </lineage>
</organism>
<evidence type="ECO:0000313" key="2">
    <source>
        <dbReference type="Proteomes" id="UP001642484"/>
    </source>
</evidence>
<protein>
    <submittedName>
        <fullName evidence="1">Uncharacterized protein</fullName>
    </submittedName>
</protein>
<sequence>MGFAQDVVKDEKDREALSHADAIAFVHGGLRLAELQSSQRAAEEVGAQVYCVDRSYRETQNRVAKRLLLHPKEMLGFARFAAANLGGATELGGEDAFQCPAPVAEILGEERERHMASEALKHHVTGATALLLCSPARSSSLQQLLETKNPEAMKETSSTSRVWPFLLVLVYVATWAKPERLETPERPERPRLVSEVIPGYGTVYLFWRMAKGVLTKRWVVS</sequence>
<dbReference type="Proteomes" id="UP001642484">
    <property type="component" value="Unassembled WGS sequence"/>
</dbReference>
<dbReference type="EMBL" id="CAXAMN010005091">
    <property type="protein sequence ID" value="CAK9012231.1"/>
    <property type="molecule type" value="Genomic_DNA"/>
</dbReference>
<comment type="caution">
    <text evidence="1">The sequence shown here is derived from an EMBL/GenBank/DDBJ whole genome shotgun (WGS) entry which is preliminary data.</text>
</comment>
<reference evidence="1 2" key="1">
    <citation type="submission" date="2024-02" db="EMBL/GenBank/DDBJ databases">
        <authorList>
            <person name="Chen Y."/>
            <person name="Shah S."/>
            <person name="Dougan E. K."/>
            <person name="Thang M."/>
            <person name="Chan C."/>
        </authorList>
    </citation>
    <scope>NUCLEOTIDE SEQUENCE [LARGE SCALE GENOMIC DNA]</scope>
</reference>
<name>A0ABP0JD58_9DINO</name>